<organism evidence="1 2">
    <name type="scientific">Sphagnurus paluster</name>
    <dbReference type="NCBI Taxonomy" id="117069"/>
    <lineage>
        <taxon>Eukaryota</taxon>
        <taxon>Fungi</taxon>
        <taxon>Dikarya</taxon>
        <taxon>Basidiomycota</taxon>
        <taxon>Agaricomycotina</taxon>
        <taxon>Agaricomycetes</taxon>
        <taxon>Agaricomycetidae</taxon>
        <taxon>Agaricales</taxon>
        <taxon>Tricholomatineae</taxon>
        <taxon>Lyophyllaceae</taxon>
        <taxon>Sphagnurus</taxon>
    </lineage>
</organism>
<reference evidence="1" key="1">
    <citation type="submission" date="2021-02" db="EMBL/GenBank/DDBJ databases">
        <authorList>
            <person name="Nieuwenhuis M."/>
            <person name="Van De Peppel L.J.J."/>
        </authorList>
    </citation>
    <scope>NUCLEOTIDE SEQUENCE</scope>
    <source>
        <strain evidence="1">D49</strain>
    </source>
</reference>
<proteinExistence type="predicted"/>
<keyword evidence="2" id="KW-1185">Reference proteome</keyword>
<evidence type="ECO:0000313" key="2">
    <source>
        <dbReference type="Proteomes" id="UP000717328"/>
    </source>
</evidence>
<evidence type="ECO:0000313" key="1">
    <source>
        <dbReference type="EMBL" id="KAG5651017.1"/>
    </source>
</evidence>
<gene>
    <name evidence="1" type="ORF">H0H81_010223</name>
</gene>
<dbReference type="OrthoDB" id="3069231at2759"/>
<dbReference type="AlphaFoldDB" id="A0A9P7GI30"/>
<accession>A0A9P7GI30</accession>
<dbReference type="EMBL" id="JABCKI010000316">
    <property type="protein sequence ID" value="KAG5651017.1"/>
    <property type="molecule type" value="Genomic_DNA"/>
</dbReference>
<reference evidence="1" key="2">
    <citation type="submission" date="2021-10" db="EMBL/GenBank/DDBJ databases">
        <title>Phylogenomics reveals ancestral predisposition of the termite-cultivated fungus Termitomyces towards a domesticated lifestyle.</title>
        <authorList>
            <person name="Auxier B."/>
            <person name="Grum-Grzhimaylo A."/>
            <person name="Cardenas M.E."/>
            <person name="Lodge J.D."/>
            <person name="Laessoe T."/>
            <person name="Pedersen O."/>
            <person name="Smith M.E."/>
            <person name="Kuyper T.W."/>
            <person name="Franco-Molano E.A."/>
            <person name="Baroni T.J."/>
            <person name="Aanen D.K."/>
        </authorList>
    </citation>
    <scope>NUCLEOTIDE SEQUENCE</scope>
    <source>
        <strain evidence="1">D49</strain>
    </source>
</reference>
<protein>
    <submittedName>
        <fullName evidence="1">Uncharacterized protein</fullName>
    </submittedName>
</protein>
<comment type="caution">
    <text evidence="1">The sequence shown here is derived from an EMBL/GenBank/DDBJ whole genome shotgun (WGS) entry which is preliminary data.</text>
</comment>
<sequence length="463" mass="52459">MPFPIEIFESIINLLRNDPNSLKSCSLVCYNLALLTRKHIFKAITIDFGYLFGIQRKVQRYAVKDGPSLPPSIQCALNILDTPTLAHHLRHVRIQNYDERGLRRWNLTPATPAHVALCLILGAIERLDSFALSLDRLAYDHGVANRLCQPAEAELIAMFKRARVSEVNLQFVTHLPIERIALDCPDIRKLGFVNCGNQSDHGQFMHNLPSQLEERCGHLESLVLSLKSTDYYHRLRDATQIPHARLDLTRLRELSILGSGERLMRTADQVWTDAGASLERLTWHMNWVPLPGNLLNYTWTRDSAHELPFRHTLRSLRLSFGFCGSGAEPFGELEWLQSALYKSSQVVGPSALEELVMVLSTASPPVSCTGGRQKQLMELDAHLNAVERYPHFRRLAVFIHFAPFFETTTAPPCTKDEFSCSIMREMPMLSKRGILMVRWLDVKRGEAGLDMALQVLEGEEVGI</sequence>
<name>A0A9P7GI30_9AGAR</name>
<dbReference type="Proteomes" id="UP000717328">
    <property type="component" value="Unassembled WGS sequence"/>
</dbReference>